<evidence type="ECO:0000256" key="1">
    <source>
        <dbReference type="SAM" id="Phobius"/>
    </source>
</evidence>
<keyword evidence="3" id="KW-1185">Reference proteome</keyword>
<sequence length="211" mass="21919">MPTARRTGVCDQVRELFSASADGEASTGAREHDHLRDCGGCRTFVAALPRLERQVQGARGVPAPQLTADVLVAITAEATAERERRVLELRWLIGLAGVAQLLLAIPLIAGLMGPVAHVGRDLGALELALGIGLLFAAWQPERAAGVLPIAAVVATAAVVTGALDLAAGRATLLQELPHLTEIVGVLALWALTRRLPRPRLVGAHGAAGSTV</sequence>
<reference evidence="2" key="2">
    <citation type="submission" date="2020-09" db="EMBL/GenBank/DDBJ databases">
        <authorList>
            <person name="Sun Q."/>
            <person name="Zhou Y."/>
        </authorList>
    </citation>
    <scope>NUCLEOTIDE SEQUENCE</scope>
    <source>
        <strain evidence="2">CGMCC 1.14988</strain>
    </source>
</reference>
<keyword evidence="1" id="KW-1133">Transmembrane helix</keyword>
<evidence type="ECO:0000313" key="3">
    <source>
        <dbReference type="Proteomes" id="UP000650511"/>
    </source>
</evidence>
<feature type="transmembrane region" description="Helical" evidence="1">
    <location>
        <begin position="91"/>
        <end position="116"/>
    </location>
</feature>
<proteinExistence type="predicted"/>
<keyword evidence="1" id="KW-0472">Membrane</keyword>
<dbReference type="EMBL" id="BMHA01000001">
    <property type="protein sequence ID" value="GGI02935.1"/>
    <property type="molecule type" value="Genomic_DNA"/>
</dbReference>
<keyword evidence="1" id="KW-0812">Transmembrane</keyword>
<reference evidence="2" key="1">
    <citation type="journal article" date="2014" name="Int. J. Syst. Evol. Microbiol.">
        <title>Complete genome sequence of Corynebacterium casei LMG S-19264T (=DSM 44701T), isolated from a smear-ripened cheese.</title>
        <authorList>
            <consortium name="US DOE Joint Genome Institute (JGI-PGF)"/>
            <person name="Walter F."/>
            <person name="Albersmeier A."/>
            <person name="Kalinowski J."/>
            <person name="Ruckert C."/>
        </authorList>
    </citation>
    <scope>NUCLEOTIDE SEQUENCE</scope>
    <source>
        <strain evidence="2">CGMCC 1.14988</strain>
    </source>
</reference>
<feature type="transmembrane region" description="Helical" evidence="1">
    <location>
        <begin position="122"/>
        <end position="138"/>
    </location>
</feature>
<name>A0A8J3A535_9ACTN</name>
<evidence type="ECO:0000313" key="2">
    <source>
        <dbReference type="EMBL" id="GGI02935.1"/>
    </source>
</evidence>
<comment type="caution">
    <text evidence="2">The sequence shown here is derived from an EMBL/GenBank/DDBJ whole genome shotgun (WGS) entry which is preliminary data.</text>
</comment>
<dbReference type="RefSeq" id="WP_130648249.1">
    <property type="nucleotide sequence ID" value="NZ_BMHA01000001.1"/>
</dbReference>
<feature type="transmembrane region" description="Helical" evidence="1">
    <location>
        <begin position="145"/>
        <end position="166"/>
    </location>
</feature>
<dbReference type="AlphaFoldDB" id="A0A8J3A535"/>
<gene>
    <name evidence="2" type="ORF">GCM10011354_02050</name>
</gene>
<protein>
    <submittedName>
        <fullName evidence="2">Uncharacterized protein</fullName>
    </submittedName>
</protein>
<organism evidence="2 3">
    <name type="scientific">Egicoccus halophilus</name>
    <dbReference type="NCBI Taxonomy" id="1670830"/>
    <lineage>
        <taxon>Bacteria</taxon>
        <taxon>Bacillati</taxon>
        <taxon>Actinomycetota</taxon>
        <taxon>Nitriliruptoria</taxon>
        <taxon>Egicoccales</taxon>
        <taxon>Egicoccaceae</taxon>
        <taxon>Egicoccus</taxon>
    </lineage>
</organism>
<accession>A0A8J3A535</accession>
<dbReference type="Proteomes" id="UP000650511">
    <property type="component" value="Unassembled WGS sequence"/>
</dbReference>
<dbReference type="OrthoDB" id="5197868at2"/>